<reference evidence="2 3" key="1">
    <citation type="submission" date="2022-07" db="EMBL/GenBank/DDBJ databases">
        <title>Novel species in genus Aeromicrobium.</title>
        <authorList>
            <person name="Ye L."/>
        </authorList>
    </citation>
    <scope>NUCLEOTIDE SEQUENCE [LARGE SCALE GENOMIC DNA]</scope>
    <source>
        <strain evidence="3">zg-Y50</strain>
    </source>
</reference>
<evidence type="ECO:0000313" key="3">
    <source>
        <dbReference type="Proteomes" id="UP001315860"/>
    </source>
</evidence>
<evidence type="ECO:0000256" key="1">
    <source>
        <dbReference type="SAM" id="Phobius"/>
    </source>
</evidence>
<keyword evidence="1" id="KW-0472">Membrane</keyword>
<dbReference type="Proteomes" id="UP001315860">
    <property type="component" value="Chromosome"/>
</dbReference>
<organism evidence="2 3">
    <name type="scientific">Aeromicrobium duanguangcaii</name>
    <dbReference type="NCBI Taxonomy" id="2968086"/>
    <lineage>
        <taxon>Bacteria</taxon>
        <taxon>Bacillati</taxon>
        <taxon>Actinomycetota</taxon>
        <taxon>Actinomycetes</taxon>
        <taxon>Propionibacteriales</taxon>
        <taxon>Nocardioidaceae</taxon>
        <taxon>Aeromicrobium</taxon>
    </lineage>
</organism>
<keyword evidence="3" id="KW-1185">Reference proteome</keyword>
<name>A0ABY5KHI8_9ACTN</name>
<keyword evidence="1" id="KW-1133">Transmembrane helix</keyword>
<accession>A0ABY5KHI8</accession>
<dbReference type="RefSeq" id="WP_232416514.1">
    <property type="nucleotide sequence ID" value="NZ_CP101990.1"/>
</dbReference>
<protein>
    <submittedName>
        <fullName evidence="2">Uncharacterized protein</fullName>
    </submittedName>
</protein>
<keyword evidence="1" id="KW-0812">Transmembrane</keyword>
<gene>
    <name evidence="2" type="ORF">NP095_07585</name>
</gene>
<sequence length="264" mass="29287">MGIKAYGVGAATSVAIGNAETAGGKGEVALKSVPTLANRYHDAKFVVEHREEIQSALDYLENQTPEQVELQATLDKSSGTLRSIETTYEEFERAQDSLPDPIGAAGHFKEAWDAKPDLDSIRQLVDTAEKFGPLSDKVEILVRAYYRAMSAAVDNFASDEIVATITVMALSMALAFAVGRAVGFWVRRGRPGFLARALQRLGARRFRGWYVRNLEYALGDPVYEAARERMQRDVAANPEDALDEETLKDLEDYFAIRLRYATTR</sequence>
<evidence type="ECO:0000313" key="2">
    <source>
        <dbReference type="EMBL" id="UUI69946.1"/>
    </source>
</evidence>
<proteinExistence type="predicted"/>
<feature type="transmembrane region" description="Helical" evidence="1">
    <location>
        <begin position="161"/>
        <end position="186"/>
    </location>
</feature>
<dbReference type="EMBL" id="CP101990">
    <property type="protein sequence ID" value="UUI69946.1"/>
    <property type="molecule type" value="Genomic_DNA"/>
</dbReference>